<evidence type="ECO:0000313" key="2">
    <source>
        <dbReference type="EMBL" id="NGX93906.1"/>
    </source>
</evidence>
<organism evidence="2 3">
    <name type="scientific">Candidatus Afipia apatlaquensis</name>
    <dbReference type="NCBI Taxonomy" id="2712852"/>
    <lineage>
        <taxon>Bacteria</taxon>
        <taxon>Pseudomonadati</taxon>
        <taxon>Pseudomonadota</taxon>
        <taxon>Alphaproteobacteria</taxon>
        <taxon>Hyphomicrobiales</taxon>
        <taxon>Nitrobacteraceae</taxon>
        <taxon>Afipia</taxon>
    </lineage>
</organism>
<comment type="caution">
    <text evidence="2">The sequence shown here is derived from an EMBL/GenBank/DDBJ whole genome shotgun (WGS) entry which is preliminary data.</text>
</comment>
<keyword evidence="3" id="KW-1185">Reference proteome</keyword>
<keyword evidence="1" id="KW-0472">Membrane</keyword>
<reference evidence="2" key="1">
    <citation type="submission" date="2020-02" db="EMBL/GenBank/DDBJ databases">
        <title>Draft genome sequence of Candidatus Afipia apatlaquensis IBT-C3, a potential strain for decolorization of textile dyes.</title>
        <authorList>
            <person name="Sanchez-Reyes A."/>
            <person name="Breton-Deval L."/>
            <person name="Mangelson H."/>
            <person name="Sanchez-Flores A."/>
        </authorList>
    </citation>
    <scope>NUCLEOTIDE SEQUENCE [LARGE SCALE GENOMIC DNA]</scope>
    <source>
        <strain evidence="2">IBT-C3</strain>
    </source>
</reference>
<accession>A0A7C9VCT0</accession>
<name>A0A7C9VCT0_9BRAD</name>
<protein>
    <submittedName>
        <fullName evidence="2">Oxalate/formate MFS antiporter</fullName>
    </submittedName>
</protein>
<dbReference type="EMBL" id="JAAMRR010000062">
    <property type="protein sequence ID" value="NGX93906.1"/>
    <property type="molecule type" value="Genomic_DNA"/>
</dbReference>
<keyword evidence="1" id="KW-1133">Transmembrane helix</keyword>
<sequence length="76" mass="7972">DTFGSKFATTNAGLLYTAKGTAALLVPAANYMQQSSGTWDMVFIVAAGANILASLLAIIVLKPWRKVVVAKSQQTA</sequence>
<dbReference type="InterPro" id="IPR036259">
    <property type="entry name" value="MFS_trans_sf"/>
</dbReference>
<gene>
    <name evidence="2" type="ORF">G4V63_01225</name>
</gene>
<evidence type="ECO:0000256" key="1">
    <source>
        <dbReference type="SAM" id="Phobius"/>
    </source>
</evidence>
<dbReference type="SUPFAM" id="SSF103473">
    <property type="entry name" value="MFS general substrate transporter"/>
    <property type="match status" value="1"/>
</dbReference>
<keyword evidence="1" id="KW-0812">Transmembrane</keyword>
<feature type="non-terminal residue" evidence="2">
    <location>
        <position position="1"/>
    </location>
</feature>
<dbReference type="Proteomes" id="UP000480266">
    <property type="component" value="Unassembled WGS sequence"/>
</dbReference>
<dbReference type="AlphaFoldDB" id="A0A7C9VCT0"/>
<proteinExistence type="predicted"/>
<feature type="transmembrane region" description="Helical" evidence="1">
    <location>
        <begin position="41"/>
        <end position="61"/>
    </location>
</feature>
<evidence type="ECO:0000313" key="3">
    <source>
        <dbReference type="Proteomes" id="UP000480266"/>
    </source>
</evidence>